<sequence length="359" mass="40863">MDPCYFYTGKLTRKSDVYAFRVVLFEVLSGRQAVDSTLDEEQWGLAPWAQGQIKEGKVNQIMDPRMMGQISKKCLKEFASLASRRLHTQPKCWVDERTYAPTKFGVGLAIYVRKKYIETWKLELELEDFNHPNLVKLLGYCSQWGELYCFYELFRGTTSLDKYLFIEPVTTSLPWVLRLKIAVGAAKGLAFLHRRKHPTYSQFKTNRILVDKDFNALLSDFEVENLYATKERFGYVLDGLAGICSSLPEDGAGVKSEISAFGAVLLEILTGMKLYDEKSPLGKQNLVEWAYIFLANEFKLGLIMDPQLQHNGYPPKGAFKLAQLVLNCLQSTQTGCLSLKEIEQVLCGCYKEEIRSVCS</sequence>
<reference evidence="4 5" key="1">
    <citation type="submission" date="2022-01" db="EMBL/GenBank/DDBJ databases">
        <authorList>
            <person name="Xiong W."/>
            <person name="Schranz E."/>
        </authorList>
    </citation>
    <scope>NUCLEOTIDE SEQUENCE [LARGE SCALE GENOMIC DNA]</scope>
</reference>
<dbReference type="GO" id="GO:0005524">
    <property type="term" value="F:ATP binding"/>
    <property type="evidence" value="ECO:0007669"/>
    <property type="project" value="InterPro"/>
</dbReference>
<protein>
    <recommendedName>
        <fullName evidence="3">Protein kinase domain-containing protein</fullName>
    </recommendedName>
</protein>
<dbReference type="SUPFAM" id="SSF56112">
    <property type="entry name" value="Protein kinase-like (PK-like)"/>
    <property type="match status" value="2"/>
</dbReference>
<organism evidence="4 5">
    <name type="scientific">Lactuca virosa</name>
    <dbReference type="NCBI Taxonomy" id="75947"/>
    <lineage>
        <taxon>Eukaryota</taxon>
        <taxon>Viridiplantae</taxon>
        <taxon>Streptophyta</taxon>
        <taxon>Embryophyta</taxon>
        <taxon>Tracheophyta</taxon>
        <taxon>Spermatophyta</taxon>
        <taxon>Magnoliopsida</taxon>
        <taxon>eudicotyledons</taxon>
        <taxon>Gunneridae</taxon>
        <taxon>Pentapetalae</taxon>
        <taxon>asterids</taxon>
        <taxon>campanulids</taxon>
        <taxon>Asterales</taxon>
        <taxon>Asteraceae</taxon>
        <taxon>Cichorioideae</taxon>
        <taxon>Cichorieae</taxon>
        <taxon>Lactucinae</taxon>
        <taxon>Lactuca</taxon>
    </lineage>
</organism>
<dbReference type="InterPro" id="IPR001245">
    <property type="entry name" value="Ser-Thr/Tyr_kinase_cat_dom"/>
</dbReference>
<dbReference type="AlphaFoldDB" id="A0AAU9PHW4"/>
<gene>
    <name evidence="4" type="ORF">LVIROSA_LOCUS35082</name>
</gene>
<dbReference type="Gene3D" id="1.10.510.10">
    <property type="entry name" value="Transferase(Phosphotransferase) domain 1"/>
    <property type="match status" value="2"/>
</dbReference>
<proteinExistence type="predicted"/>
<evidence type="ECO:0000259" key="3">
    <source>
        <dbReference type="PROSITE" id="PS50011"/>
    </source>
</evidence>
<dbReference type="Pfam" id="PF07714">
    <property type="entry name" value="PK_Tyr_Ser-Thr"/>
    <property type="match status" value="1"/>
</dbReference>
<evidence type="ECO:0000313" key="5">
    <source>
        <dbReference type="Proteomes" id="UP001157418"/>
    </source>
</evidence>
<dbReference type="PROSITE" id="PS50011">
    <property type="entry name" value="PROTEIN_KINASE_DOM"/>
    <property type="match status" value="1"/>
</dbReference>
<dbReference type="InterPro" id="IPR000719">
    <property type="entry name" value="Prot_kinase_dom"/>
</dbReference>
<dbReference type="PANTHER" id="PTHR45621">
    <property type="entry name" value="OS01G0588500 PROTEIN-RELATED"/>
    <property type="match status" value="1"/>
</dbReference>
<accession>A0AAU9PHW4</accession>
<keyword evidence="2" id="KW-0472">Membrane</keyword>
<dbReference type="InterPro" id="IPR011009">
    <property type="entry name" value="Kinase-like_dom_sf"/>
</dbReference>
<dbReference type="InterPro" id="IPR050823">
    <property type="entry name" value="Plant_Ser_Thr_Prot_Kinase"/>
</dbReference>
<evidence type="ECO:0000256" key="1">
    <source>
        <dbReference type="ARBA" id="ARBA00004236"/>
    </source>
</evidence>
<name>A0AAU9PHW4_9ASTR</name>
<evidence type="ECO:0000256" key="2">
    <source>
        <dbReference type="ARBA" id="ARBA00022475"/>
    </source>
</evidence>
<evidence type="ECO:0000313" key="4">
    <source>
        <dbReference type="EMBL" id="CAH1449607.1"/>
    </source>
</evidence>
<comment type="subcellular location">
    <subcellularLocation>
        <location evidence="1">Cell membrane</location>
    </subcellularLocation>
</comment>
<keyword evidence="5" id="KW-1185">Reference proteome</keyword>
<keyword evidence="2" id="KW-1003">Cell membrane</keyword>
<comment type="caution">
    <text evidence="4">The sequence shown here is derived from an EMBL/GenBank/DDBJ whole genome shotgun (WGS) entry which is preliminary data.</text>
</comment>
<dbReference type="Proteomes" id="UP001157418">
    <property type="component" value="Unassembled WGS sequence"/>
</dbReference>
<dbReference type="GO" id="GO:0005886">
    <property type="term" value="C:plasma membrane"/>
    <property type="evidence" value="ECO:0007669"/>
    <property type="project" value="UniProtKB-SubCell"/>
</dbReference>
<dbReference type="EMBL" id="CAKMRJ010005634">
    <property type="protein sequence ID" value="CAH1449607.1"/>
    <property type="molecule type" value="Genomic_DNA"/>
</dbReference>
<dbReference type="GO" id="GO:0004672">
    <property type="term" value="F:protein kinase activity"/>
    <property type="evidence" value="ECO:0007669"/>
    <property type="project" value="InterPro"/>
</dbReference>
<feature type="domain" description="Protein kinase" evidence="3">
    <location>
        <begin position="47"/>
        <end position="359"/>
    </location>
</feature>